<evidence type="ECO:0000256" key="2">
    <source>
        <dbReference type="SAM" id="Phobius"/>
    </source>
</evidence>
<accession>A0AA40F798</accession>
<keyword evidence="2" id="KW-1133">Transmembrane helix</keyword>
<keyword evidence="2" id="KW-0472">Membrane</keyword>
<keyword evidence="2" id="KW-0812">Transmembrane</keyword>
<sequence>MLFSACINLTKICLAISKLQSMQCLIPWRPRPPGLDRPLLPILLPLINLCPIMLLSINRLWKSRLRSLLEPNLRPLPNCRPLPVSRLLPRRSRPLARMSSRLLWWLIRMPGPGQLRLIRGPGEPRLKLLPGGRRPLDPPDLLSSMMVIPLFRLLGLLVLWWWWLVLRLLWRWRRPRRRRIWSPPSPLHLDALVFDPLRQPCAGASLRLGGPLDLHDGAVLGIRKVLGRGVVLLERLLLPDVLDQVPPILHHRLLLPLLPPPPVPRPRPRSMPRAEPLLVHPLSARRVLRLDPLPPPVRAQMVDAPRRAILGPKLAPHARVLGAARPGMHRLAAAPAPLDVAPDAHVLLAKLPRRGPLVRTVGLGPAPADAVGAPVRLAEVRAVHGHAATPPALGAAHGAGVGAAELGHAAAREGGAAVALLGAGRAVSDGGAAGEAVVLVAEVRLGVVREEPARVADAVDEAARHVEASLLGRGRRLAPGGGGGGGGGPAVPAEMSFAEGGAGAGGPRSGGLAAGGGAPGYFPDYARHWEGVGGWL</sequence>
<evidence type="ECO:0000256" key="1">
    <source>
        <dbReference type="SAM" id="MobiDB-lite"/>
    </source>
</evidence>
<proteinExistence type="predicted"/>
<feature type="region of interest" description="Disordered" evidence="1">
    <location>
        <begin position="474"/>
        <end position="507"/>
    </location>
</feature>
<evidence type="ECO:0000313" key="4">
    <source>
        <dbReference type="Proteomes" id="UP001172155"/>
    </source>
</evidence>
<dbReference type="Proteomes" id="UP001172155">
    <property type="component" value="Unassembled WGS sequence"/>
</dbReference>
<evidence type="ECO:0000313" key="3">
    <source>
        <dbReference type="EMBL" id="KAK0752538.1"/>
    </source>
</evidence>
<feature type="compositionally biased region" description="Gly residues" evidence="1">
    <location>
        <begin position="479"/>
        <end position="489"/>
    </location>
</feature>
<comment type="caution">
    <text evidence="3">The sequence shown here is derived from an EMBL/GenBank/DDBJ whole genome shotgun (WGS) entry which is preliminary data.</text>
</comment>
<gene>
    <name evidence="3" type="ORF">B0T18DRAFT_92379</name>
</gene>
<reference evidence="3" key="1">
    <citation type="submission" date="2023-06" db="EMBL/GenBank/DDBJ databases">
        <title>Genome-scale phylogeny and comparative genomics of the fungal order Sordariales.</title>
        <authorList>
            <consortium name="Lawrence Berkeley National Laboratory"/>
            <person name="Hensen N."/>
            <person name="Bonometti L."/>
            <person name="Westerberg I."/>
            <person name="Brannstrom I.O."/>
            <person name="Guillou S."/>
            <person name="Cros-Aarteil S."/>
            <person name="Calhoun S."/>
            <person name="Haridas S."/>
            <person name="Kuo A."/>
            <person name="Mondo S."/>
            <person name="Pangilinan J."/>
            <person name="Riley R."/>
            <person name="LaButti K."/>
            <person name="Andreopoulos B."/>
            <person name="Lipzen A."/>
            <person name="Chen C."/>
            <person name="Yanf M."/>
            <person name="Daum C."/>
            <person name="Ng V."/>
            <person name="Clum A."/>
            <person name="Steindorff A."/>
            <person name="Ohm R."/>
            <person name="Martin F."/>
            <person name="Silar P."/>
            <person name="Natvig D."/>
            <person name="Lalanne C."/>
            <person name="Gautier V."/>
            <person name="Ament-velasquez S.L."/>
            <person name="Kruys A."/>
            <person name="Hutchinson M.I."/>
            <person name="Powell A.J."/>
            <person name="Barry K."/>
            <person name="Miller A.N."/>
            <person name="Grigoriev I.V."/>
            <person name="Debuchy R."/>
            <person name="Gladieux P."/>
            <person name="Thoren M.H."/>
            <person name="Johannesson H."/>
        </authorList>
    </citation>
    <scope>NUCLEOTIDE SEQUENCE</scope>
    <source>
        <strain evidence="3">SMH3187-1</strain>
    </source>
</reference>
<organism evidence="3 4">
    <name type="scientific">Schizothecium vesticola</name>
    <dbReference type="NCBI Taxonomy" id="314040"/>
    <lineage>
        <taxon>Eukaryota</taxon>
        <taxon>Fungi</taxon>
        <taxon>Dikarya</taxon>
        <taxon>Ascomycota</taxon>
        <taxon>Pezizomycotina</taxon>
        <taxon>Sordariomycetes</taxon>
        <taxon>Sordariomycetidae</taxon>
        <taxon>Sordariales</taxon>
        <taxon>Schizotheciaceae</taxon>
        <taxon>Schizothecium</taxon>
    </lineage>
</organism>
<feature type="transmembrane region" description="Helical" evidence="2">
    <location>
        <begin position="141"/>
        <end position="170"/>
    </location>
</feature>
<name>A0AA40F798_9PEZI</name>
<dbReference type="AlphaFoldDB" id="A0AA40F798"/>
<protein>
    <submittedName>
        <fullName evidence="3">Uncharacterized protein</fullName>
    </submittedName>
</protein>
<dbReference type="EMBL" id="JAUKUD010000002">
    <property type="protein sequence ID" value="KAK0752538.1"/>
    <property type="molecule type" value="Genomic_DNA"/>
</dbReference>
<keyword evidence="4" id="KW-1185">Reference proteome</keyword>